<dbReference type="InterPro" id="IPR016169">
    <property type="entry name" value="FAD-bd_PCMH_sub2"/>
</dbReference>
<evidence type="ECO:0000313" key="3">
    <source>
        <dbReference type="EMBL" id="PTM62045.1"/>
    </source>
</evidence>
<keyword evidence="1" id="KW-0274">FAD</keyword>
<dbReference type="GO" id="GO:0004458">
    <property type="term" value="F:D-lactate dehydrogenase (cytochrome) activity"/>
    <property type="evidence" value="ECO:0007669"/>
    <property type="project" value="TreeGrafter"/>
</dbReference>
<sequence>MTLHQRAERASYDLAALDALLGDVPVIRDPILIRRRSRDFFWYSPILAEQLKEVSADIVVKPRNEADVVRTVAACAKLRIPVTARAGGTGNYGQAMPLAGGVLLDMTDMTGVIWQKPGSVRVRAGTNILALDQEIRPNGFELRMHPSTKRTATIGGFVAGGSGGVGSVAYGGLREPGNILAARIVTIEEEPRMLELRQDAAQKVNRAYGTTGIITELEMPTAPAWPWIDVVVAFDSFAEAFRAGRDVAHADGVVKKLVTPIAWPIPSQFSALKDACPEGKSILVCMIAEPFLDSFRTILGGRGQETYASPSREEPTETPLYEYAWNHTTLQWLKTDRSVTYLQLLYPQDRLEESVMEMAALFEGEVLPHLEFIRFAGRITCSALPIVRYTTAERLFEIIRMHEERGVMVANPHVYGLEGGSRHKRAEADQLGFKAEVDPMGLLNPGKMESYVPVR</sequence>
<dbReference type="SUPFAM" id="SSF56176">
    <property type="entry name" value="FAD-binding/transporter-associated domain-like"/>
    <property type="match status" value="1"/>
</dbReference>
<gene>
    <name evidence="3" type="ORF">C8P69_101722</name>
</gene>
<accession>A0A2T4ZJ76</accession>
<comment type="caution">
    <text evidence="3">The sequence shown here is derived from an EMBL/GenBank/DDBJ whole genome shotgun (WGS) entry which is preliminary data.</text>
</comment>
<dbReference type="PROSITE" id="PS51387">
    <property type="entry name" value="FAD_PCMH"/>
    <property type="match status" value="1"/>
</dbReference>
<dbReference type="RefSeq" id="WP_108174466.1">
    <property type="nucleotide sequence ID" value="NZ_PZZL01000001.1"/>
</dbReference>
<dbReference type="EMBL" id="PZZL01000001">
    <property type="protein sequence ID" value="PTM62045.1"/>
    <property type="molecule type" value="Genomic_DNA"/>
</dbReference>
<dbReference type="InterPro" id="IPR036318">
    <property type="entry name" value="FAD-bd_PCMH-like_sf"/>
</dbReference>
<keyword evidence="1" id="KW-0285">Flavoprotein</keyword>
<dbReference type="Pfam" id="PF01565">
    <property type="entry name" value="FAD_binding_4"/>
    <property type="match status" value="1"/>
</dbReference>
<dbReference type="Gene3D" id="3.30.465.10">
    <property type="match status" value="1"/>
</dbReference>
<dbReference type="GO" id="GO:1903457">
    <property type="term" value="P:lactate catabolic process"/>
    <property type="evidence" value="ECO:0007669"/>
    <property type="project" value="TreeGrafter"/>
</dbReference>
<dbReference type="InterPro" id="IPR006094">
    <property type="entry name" value="Oxid_FAD_bind_N"/>
</dbReference>
<name>A0A2T4ZJ76_9HYPH</name>
<proteinExistence type="predicted"/>
<dbReference type="GO" id="GO:0008720">
    <property type="term" value="F:D-lactate dehydrogenase (NAD+) activity"/>
    <property type="evidence" value="ECO:0007669"/>
    <property type="project" value="TreeGrafter"/>
</dbReference>
<dbReference type="OrthoDB" id="9811261at2"/>
<organism evidence="3 4">
    <name type="scientific">Phreatobacter oligotrophus</name>
    <dbReference type="NCBI Taxonomy" id="1122261"/>
    <lineage>
        <taxon>Bacteria</taxon>
        <taxon>Pseudomonadati</taxon>
        <taxon>Pseudomonadota</taxon>
        <taxon>Alphaproteobacteria</taxon>
        <taxon>Hyphomicrobiales</taxon>
        <taxon>Phreatobacteraceae</taxon>
        <taxon>Phreatobacter</taxon>
    </lineage>
</organism>
<evidence type="ECO:0000259" key="2">
    <source>
        <dbReference type="PROSITE" id="PS51387"/>
    </source>
</evidence>
<keyword evidence="4" id="KW-1185">Reference proteome</keyword>
<protein>
    <submittedName>
        <fullName evidence="3">FAD/FMN-containing dehydrogenase</fullName>
    </submittedName>
</protein>
<reference evidence="3 4" key="1">
    <citation type="submission" date="2018-04" db="EMBL/GenBank/DDBJ databases">
        <title>Genomic Encyclopedia of Archaeal and Bacterial Type Strains, Phase II (KMG-II): from individual species to whole genera.</title>
        <authorList>
            <person name="Goeker M."/>
        </authorList>
    </citation>
    <scope>NUCLEOTIDE SEQUENCE [LARGE SCALE GENOMIC DNA]</scope>
    <source>
        <strain evidence="3 4">DSM 25521</strain>
    </source>
</reference>
<dbReference type="GO" id="GO:0071949">
    <property type="term" value="F:FAD binding"/>
    <property type="evidence" value="ECO:0007669"/>
    <property type="project" value="InterPro"/>
</dbReference>
<dbReference type="PANTHER" id="PTHR11748:SF119">
    <property type="entry name" value="D-2-HYDROXYGLUTARATE DEHYDROGENASE"/>
    <property type="match status" value="1"/>
</dbReference>
<feature type="domain" description="FAD-binding PCMH-type" evidence="2">
    <location>
        <begin position="51"/>
        <end position="224"/>
    </location>
</feature>
<dbReference type="PANTHER" id="PTHR11748">
    <property type="entry name" value="D-LACTATE DEHYDROGENASE"/>
    <property type="match status" value="1"/>
</dbReference>
<evidence type="ECO:0000256" key="1">
    <source>
        <dbReference type="ARBA" id="ARBA00022827"/>
    </source>
</evidence>
<dbReference type="InterPro" id="IPR016166">
    <property type="entry name" value="FAD-bd_PCMH"/>
</dbReference>
<dbReference type="Proteomes" id="UP000241808">
    <property type="component" value="Unassembled WGS sequence"/>
</dbReference>
<dbReference type="AlphaFoldDB" id="A0A2T4ZJ76"/>
<evidence type="ECO:0000313" key="4">
    <source>
        <dbReference type="Proteomes" id="UP000241808"/>
    </source>
</evidence>